<feature type="active site" evidence="6">
    <location>
        <position position="102"/>
    </location>
</feature>
<dbReference type="Gene3D" id="3.40.50.150">
    <property type="entry name" value="Vaccinia Virus protein VP39"/>
    <property type="match status" value="1"/>
</dbReference>
<keyword evidence="2 6" id="KW-0808">Transferase</keyword>
<dbReference type="NCBIfam" id="TIGR00675">
    <property type="entry name" value="dcm"/>
    <property type="match status" value="1"/>
</dbReference>
<dbReference type="PROSITE" id="PS51679">
    <property type="entry name" value="SAM_MT_C5"/>
    <property type="match status" value="1"/>
</dbReference>
<dbReference type="Gene3D" id="3.90.120.10">
    <property type="entry name" value="DNA Methylase, subunit A, domain 2"/>
    <property type="match status" value="1"/>
</dbReference>
<keyword evidence="4" id="KW-0680">Restriction system</keyword>
<comment type="similarity">
    <text evidence="6 7">Belongs to the class I-like SAM-binding methyltransferase superfamily. C5-methyltransferase family.</text>
</comment>
<evidence type="ECO:0000256" key="4">
    <source>
        <dbReference type="ARBA" id="ARBA00022747"/>
    </source>
</evidence>
<evidence type="ECO:0000256" key="3">
    <source>
        <dbReference type="ARBA" id="ARBA00022691"/>
    </source>
</evidence>
<dbReference type="InterPro" id="IPR029063">
    <property type="entry name" value="SAM-dependent_MTases_sf"/>
</dbReference>
<dbReference type="EC" id="2.1.1.37" evidence="8"/>
<evidence type="ECO:0000256" key="2">
    <source>
        <dbReference type="ARBA" id="ARBA00022679"/>
    </source>
</evidence>
<dbReference type="PANTHER" id="PTHR10629:SF52">
    <property type="entry name" value="DNA (CYTOSINE-5)-METHYLTRANSFERASE 1"/>
    <property type="match status" value="1"/>
</dbReference>
<evidence type="ECO:0000313" key="9">
    <source>
        <dbReference type="EMBL" id="SAL03127.1"/>
    </source>
</evidence>
<evidence type="ECO:0000313" key="10">
    <source>
        <dbReference type="Proteomes" id="UP000071859"/>
    </source>
</evidence>
<comment type="caution">
    <text evidence="9">The sequence shown here is derived from an EMBL/GenBank/DDBJ whole genome shotgun (WGS) entry which is preliminary data.</text>
</comment>
<dbReference type="PRINTS" id="PR00105">
    <property type="entry name" value="C5METTRFRASE"/>
</dbReference>
<dbReference type="InterPro" id="IPR018117">
    <property type="entry name" value="C5_DNA_meth_AS"/>
</dbReference>
<sequence>MAYPDRLAEAWEAHLAPRAADAPTVVSTFAGCGGSSLGYSMAGFEERLAVEWSEKQAASFSANFPLVPLYLGDIAELSDDEALRRAKLVPGELDVFDGSPPCQGFSTAGSRRFDDGRNQLFLEFLRLLRAFAPRAFVMENVRGMVIGKMRLIFAEIIKQLKDAGYQVSARVLVAGYYGVPQMRPRMIIVGIRNDLAALGVEPSHPKPFMHPPIVREAWHGLVNTPEECQVARFGENRIVHRLLFRMQPGESGDQYHPNKQLYGLHRLDPNKPSPTILRNGGAGGACEACHPSEHRRITIAEAKRLGSFPDPFVLRGTFEERWAAIGNCVPPLFMRAIASHVRGLIDQAARIEAEEHHAATP</sequence>
<dbReference type="GO" id="GO:0009307">
    <property type="term" value="P:DNA restriction-modification system"/>
    <property type="evidence" value="ECO:0007669"/>
    <property type="project" value="UniProtKB-KW"/>
</dbReference>
<dbReference type="GO" id="GO:0044027">
    <property type="term" value="P:negative regulation of gene expression via chromosomal CpG island methylation"/>
    <property type="evidence" value="ECO:0007669"/>
    <property type="project" value="TreeGrafter"/>
</dbReference>
<reference evidence="9" key="1">
    <citation type="submission" date="2016-01" db="EMBL/GenBank/DDBJ databases">
        <authorList>
            <person name="Peeters C."/>
        </authorList>
    </citation>
    <scope>NUCLEOTIDE SEQUENCE</scope>
    <source>
        <strain evidence="9">LMG 29321</strain>
    </source>
</reference>
<dbReference type="InterPro" id="IPR001525">
    <property type="entry name" value="C5_MeTfrase"/>
</dbReference>
<name>A0A158EB44_9BURK</name>
<gene>
    <name evidence="9" type="ORF">AWB78_06515</name>
</gene>
<comment type="catalytic activity">
    <reaction evidence="5 8">
        <text>a 2'-deoxycytidine in DNA + S-adenosyl-L-methionine = a 5-methyl-2'-deoxycytidine in DNA + S-adenosyl-L-homocysteine + H(+)</text>
        <dbReference type="Rhea" id="RHEA:13681"/>
        <dbReference type="Rhea" id="RHEA-COMP:11369"/>
        <dbReference type="Rhea" id="RHEA-COMP:11370"/>
        <dbReference type="ChEBI" id="CHEBI:15378"/>
        <dbReference type="ChEBI" id="CHEBI:57856"/>
        <dbReference type="ChEBI" id="CHEBI:59789"/>
        <dbReference type="ChEBI" id="CHEBI:85452"/>
        <dbReference type="ChEBI" id="CHEBI:85454"/>
        <dbReference type="EC" id="2.1.1.37"/>
    </reaction>
</comment>
<dbReference type="PANTHER" id="PTHR10629">
    <property type="entry name" value="CYTOSINE-SPECIFIC METHYLTRANSFERASE"/>
    <property type="match status" value="1"/>
</dbReference>
<dbReference type="AlphaFoldDB" id="A0A158EB44"/>
<dbReference type="PROSITE" id="PS51257">
    <property type="entry name" value="PROKAR_LIPOPROTEIN"/>
    <property type="match status" value="1"/>
</dbReference>
<organism evidence="9 10">
    <name type="scientific">Caballeronia calidae</name>
    <dbReference type="NCBI Taxonomy" id="1777139"/>
    <lineage>
        <taxon>Bacteria</taxon>
        <taxon>Pseudomonadati</taxon>
        <taxon>Pseudomonadota</taxon>
        <taxon>Betaproteobacteria</taxon>
        <taxon>Burkholderiales</taxon>
        <taxon>Burkholderiaceae</taxon>
        <taxon>Caballeronia</taxon>
    </lineage>
</organism>
<accession>A0A158EB44</accession>
<dbReference type="GO" id="GO:0003886">
    <property type="term" value="F:DNA (cytosine-5-)-methyltransferase activity"/>
    <property type="evidence" value="ECO:0007669"/>
    <property type="project" value="UniProtKB-EC"/>
</dbReference>
<evidence type="ECO:0000256" key="1">
    <source>
        <dbReference type="ARBA" id="ARBA00022603"/>
    </source>
</evidence>
<dbReference type="GO" id="GO:0003677">
    <property type="term" value="F:DNA binding"/>
    <property type="evidence" value="ECO:0007669"/>
    <property type="project" value="TreeGrafter"/>
</dbReference>
<protein>
    <recommendedName>
        <fullName evidence="8">Cytosine-specific methyltransferase</fullName>
        <ecNumber evidence="8">2.1.1.37</ecNumber>
    </recommendedName>
</protein>
<proteinExistence type="inferred from homology"/>
<dbReference type="EMBL" id="FCOX02000052">
    <property type="protein sequence ID" value="SAL03127.1"/>
    <property type="molecule type" value="Genomic_DNA"/>
</dbReference>
<dbReference type="SUPFAM" id="SSF53335">
    <property type="entry name" value="S-adenosyl-L-methionine-dependent methyltransferases"/>
    <property type="match status" value="1"/>
</dbReference>
<evidence type="ECO:0000256" key="8">
    <source>
        <dbReference type="RuleBase" id="RU000417"/>
    </source>
</evidence>
<evidence type="ECO:0000256" key="5">
    <source>
        <dbReference type="ARBA" id="ARBA00047422"/>
    </source>
</evidence>
<dbReference type="RefSeq" id="WP_062610624.1">
    <property type="nucleotide sequence ID" value="NZ_FCOX02000052.1"/>
</dbReference>
<dbReference type="InterPro" id="IPR050390">
    <property type="entry name" value="C5-Methyltransferase"/>
</dbReference>
<evidence type="ECO:0000256" key="7">
    <source>
        <dbReference type="RuleBase" id="RU000416"/>
    </source>
</evidence>
<keyword evidence="10" id="KW-1185">Reference proteome</keyword>
<dbReference type="OrthoDB" id="9813719at2"/>
<dbReference type="Pfam" id="PF00145">
    <property type="entry name" value="DNA_methylase"/>
    <property type="match status" value="1"/>
</dbReference>
<keyword evidence="1 6" id="KW-0489">Methyltransferase</keyword>
<evidence type="ECO:0000256" key="6">
    <source>
        <dbReference type="PROSITE-ProRule" id="PRU01016"/>
    </source>
</evidence>
<keyword evidence="3 6" id="KW-0949">S-adenosyl-L-methionine</keyword>
<dbReference type="GO" id="GO:0032259">
    <property type="term" value="P:methylation"/>
    <property type="evidence" value="ECO:0007669"/>
    <property type="project" value="UniProtKB-KW"/>
</dbReference>
<dbReference type="Proteomes" id="UP000071859">
    <property type="component" value="Unassembled WGS sequence"/>
</dbReference>
<dbReference type="PROSITE" id="PS00094">
    <property type="entry name" value="C5_MTASE_1"/>
    <property type="match status" value="1"/>
</dbReference>